<accession>A0A1G7WQF6</accession>
<feature type="compositionally biased region" description="Gly residues" evidence="9">
    <location>
        <begin position="205"/>
        <end position="215"/>
    </location>
</feature>
<evidence type="ECO:0000256" key="4">
    <source>
        <dbReference type="ARBA" id="ARBA00022759"/>
    </source>
</evidence>
<dbReference type="InterPro" id="IPR000100">
    <property type="entry name" value="RNase_P"/>
</dbReference>
<comment type="function">
    <text evidence="1 7">RNaseP catalyzes the removal of the 5'-leader sequence from pre-tRNA to produce the mature 5'-terminus. It can also cleave other RNA substrates such as 4.5S RNA. The protein component plays an auxiliary but essential role in vivo by binding to the 5'-leader sequence and broadening the substrate specificity of the ribozyme.</text>
</comment>
<dbReference type="Pfam" id="PF00825">
    <property type="entry name" value="Ribonuclease_P"/>
    <property type="match status" value="1"/>
</dbReference>
<evidence type="ECO:0000256" key="6">
    <source>
        <dbReference type="ARBA" id="ARBA00022884"/>
    </source>
</evidence>
<evidence type="ECO:0000256" key="1">
    <source>
        <dbReference type="ARBA" id="ARBA00002663"/>
    </source>
</evidence>
<feature type="region of interest" description="Disordered" evidence="9">
    <location>
        <begin position="171"/>
        <end position="215"/>
    </location>
</feature>
<dbReference type="Proteomes" id="UP000217076">
    <property type="component" value="Unassembled WGS sequence"/>
</dbReference>
<evidence type="ECO:0000313" key="11">
    <source>
        <dbReference type="Proteomes" id="UP000217076"/>
    </source>
</evidence>
<reference evidence="11" key="1">
    <citation type="submission" date="2016-10" db="EMBL/GenBank/DDBJ databases">
        <authorList>
            <person name="Varghese N."/>
            <person name="Submissions S."/>
        </authorList>
    </citation>
    <scope>NUCLEOTIDE SEQUENCE [LARGE SCALE GENOMIC DNA]</scope>
    <source>
        <strain evidence="11">930I</strain>
    </source>
</reference>
<dbReference type="PROSITE" id="PS00648">
    <property type="entry name" value="RIBONUCLEASE_P"/>
    <property type="match status" value="1"/>
</dbReference>
<dbReference type="Gene3D" id="3.30.230.10">
    <property type="match status" value="1"/>
</dbReference>
<evidence type="ECO:0000256" key="5">
    <source>
        <dbReference type="ARBA" id="ARBA00022801"/>
    </source>
</evidence>
<dbReference type="GO" id="GO:0000049">
    <property type="term" value="F:tRNA binding"/>
    <property type="evidence" value="ECO:0007669"/>
    <property type="project" value="UniProtKB-UniRule"/>
</dbReference>
<evidence type="ECO:0000256" key="9">
    <source>
        <dbReference type="SAM" id="MobiDB-lite"/>
    </source>
</evidence>
<dbReference type="AlphaFoldDB" id="A0A1G7WQF6"/>
<comment type="subunit">
    <text evidence="7">Consists of a catalytic RNA component (M1 or rnpB) and a protein subunit.</text>
</comment>
<evidence type="ECO:0000313" key="10">
    <source>
        <dbReference type="EMBL" id="SDG74191.1"/>
    </source>
</evidence>
<comment type="catalytic activity">
    <reaction evidence="7">
        <text>Endonucleolytic cleavage of RNA, removing 5'-extranucleotides from tRNA precursor.</text>
        <dbReference type="EC" id="3.1.26.5"/>
    </reaction>
</comment>
<comment type="similarity">
    <text evidence="7">Belongs to the RnpA family.</text>
</comment>
<name>A0A1G7WQF6_9PROT</name>
<evidence type="ECO:0000256" key="3">
    <source>
        <dbReference type="ARBA" id="ARBA00022722"/>
    </source>
</evidence>
<dbReference type="InterPro" id="IPR014721">
    <property type="entry name" value="Ribsml_uS5_D2-typ_fold_subgr"/>
</dbReference>
<dbReference type="GO" id="GO:0004526">
    <property type="term" value="F:ribonuclease P activity"/>
    <property type="evidence" value="ECO:0007669"/>
    <property type="project" value="UniProtKB-UniRule"/>
</dbReference>
<keyword evidence="2 7" id="KW-0819">tRNA processing</keyword>
<dbReference type="PANTHER" id="PTHR33992:SF1">
    <property type="entry name" value="RIBONUCLEASE P PROTEIN COMPONENT"/>
    <property type="match status" value="1"/>
</dbReference>
<keyword evidence="6 7" id="KW-0694">RNA-binding</keyword>
<evidence type="ECO:0000256" key="7">
    <source>
        <dbReference type="HAMAP-Rule" id="MF_00227"/>
    </source>
</evidence>
<dbReference type="InterPro" id="IPR020568">
    <property type="entry name" value="Ribosomal_Su5_D2-typ_SF"/>
</dbReference>
<dbReference type="RefSeq" id="WP_245689236.1">
    <property type="nucleotide sequence ID" value="NZ_FNCV01000002.1"/>
</dbReference>
<dbReference type="PANTHER" id="PTHR33992">
    <property type="entry name" value="RIBONUCLEASE P PROTEIN COMPONENT"/>
    <property type="match status" value="1"/>
</dbReference>
<sequence>MTDPVSDPVSDPLSDMAPNMPPPRRPSQSGDPTLERPESGCLRLERLKLRRQFLRVASRGEKWVTPGVIMQAAPRPTPQPAQEAGVAPVDGPVDGPVEGPVAGLGFTCSKKVGNAVARNRARRRLREAARRVLPEAALPGRDYVLIGRPETLERPFAKLVSDLHIALARLGAHRDPPDLPPARHRPAKAAPRRDGGRADGRDGGRGAGGRIRGGR</sequence>
<dbReference type="GO" id="GO:0042781">
    <property type="term" value="F:3'-tRNA processing endoribonuclease activity"/>
    <property type="evidence" value="ECO:0007669"/>
    <property type="project" value="TreeGrafter"/>
</dbReference>
<keyword evidence="11" id="KW-1185">Reference proteome</keyword>
<dbReference type="EMBL" id="FNCV01000002">
    <property type="protein sequence ID" value="SDG74191.1"/>
    <property type="molecule type" value="Genomic_DNA"/>
</dbReference>
<dbReference type="HAMAP" id="MF_00227">
    <property type="entry name" value="RNase_P"/>
    <property type="match status" value="1"/>
</dbReference>
<gene>
    <name evidence="7" type="primary">rnpA</name>
    <name evidence="10" type="ORF">SAMN05421742_102287</name>
</gene>
<dbReference type="GO" id="GO:0030677">
    <property type="term" value="C:ribonuclease P complex"/>
    <property type="evidence" value="ECO:0007669"/>
    <property type="project" value="TreeGrafter"/>
</dbReference>
<dbReference type="EC" id="3.1.26.5" evidence="7 8"/>
<dbReference type="InterPro" id="IPR020539">
    <property type="entry name" value="RNase_P_CS"/>
</dbReference>
<feature type="region of interest" description="Disordered" evidence="9">
    <location>
        <begin position="1"/>
        <end position="40"/>
    </location>
</feature>
<evidence type="ECO:0000256" key="2">
    <source>
        <dbReference type="ARBA" id="ARBA00022694"/>
    </source>
</evidence>
<dbReference type="STRING" id="83401.SAMN05421742_102287"/>
<dbReference type="GO" id="GO:0001682">
    <property type="term" value="P:tRNA 5'-leader removal"/>
    <property type="evidence" value="ECO:0007669"/>
    <property type="project" value="UniProtKB-UniRule"/>
</dbReference>
<keyword evidence="3 7" id="KW-0540">Nuclease</keyword>
<protein>
    <recommendedName>
        <fullName evidence="7 8">Ribonuclease P protein component</fullName>
        <shortName evidence="7">RNase P protein</shortName>
        <shortName evidence="7">RNaseP protein</shortName>
        <ecNumber evidence="7 8">3.1.26.5</ecNumber>
    </recommendedName>
    <alternativeName>
        <fullName evidence="7">Protein C5</fullName>
    </alternativeName>
</protein>
<keyword evidence="4 7" id="KW-0255">Endonuclease</keyword>
<feature type="compositionally biased region" description="Basic and acidic residues" evidence="9">
    <location>
        <begin position="191"/>
        <end position="204"/>
    </location>
</feature>
<dbReference type="NCBIfam" id="TIGR00188">
    <property type="entry name" value="rnpA"/>
    <property type="match status" value="1"/>
</dbReference>
<organism evidence="10 11">
    <name type="scientific">Roseospirillum parvum</name>
    <dbReference type="NCBI Taxonomy" id="83401"/>
    <lineage>
        <taxon>Bacteria</taxon>
        <taxon>Pseudomonadati</taxon>
        <taxon>Pseudomonadota</taxon>
        <taxon>Alphaproteobacteria</taxon>
        <taxon>Rhodospirillales</taxon>
        <taxon>Rhodospirillaceae</taxon>
        <taxon>Roseospirillum</taxon>
    </lineage>
</organism>
<keyword evidence="5 7" id="KW-0378">Hydrolase</keyword>
<proteinExistence type="inferred from homology"/>
<evidence type="ECO:0000256" key="8">
    <source>
        <dbReference type="NCBIfam" id="TIGR00188"/>
    </source>
</evidence>
<dbReference type="SUPFAM" id="SSF54211">
    <property type="entry name" value="Ribosomal protein S5 domain 2-like"/>
    <property type="match status" value="1"/>
</dbReference>